<keyword evidence="5" id="KW-1133">Transmembrane helix</keyword>
<keyword evidence="4" id="KW-0963">Cytoplasm</keyword>
<evidence type="ECO:0000256" key="4">
    <source>
        <dbReference type="ARBA" id="ARBA00022490"/>
    </source>
</evidence>
<dbReference type="Pfam" id="PF21981">
    <property type="entry name" value="RecX_HTH3"/>
    <property type="match status" value="1"/>
</dbReference>
<sequence>MHFTYTSTMDLGFMFFIRLVNLSIVIFGLPMHTKKTYTLQEATKKLEHYCAYQERCHQEVRQKLETMHMIPEAIDMIVVHLLKHNFLNEERFAKTFVSGKFKIKKWGRSRLTYELKKKDISKVNINQALAEIENTEYVEVFNALAEKKVQSIKETNVFKKKKKLIDYLLYRGWEMHLVYEKANELIK</sequence>
<dbReference type="InterPro" id="IPR036388">
    <property type="entry name" value="WH-like_DNA-bd_sf"/>
</dbReference>
<evidence type="ECO:0000256" key="2">
    <source>
        <dbReference type="ARBA" id="ARBA00009695"/>
    </source>
</evidence>
<dbReference type="PANTHER" id="PTHR33602">
    <property type="entry name" value="REGULATORY PROTEIN RECX FAMILY PROTEIN"/>
    <property type="match status" value="1"/>
</dbReference>
<gene>
    <name evidence="8" type="ORF">GCM10023330_07170</name>
</gene>
<evidence type="ECO:0000256" key="3">
    <source>
        <dbReference type="ARBA" id="ARBA00018111"/>
    </source>
</evidence>
<evidence type="ECO:0000259" key="7">
    <source>
        <dbReference type="Pfam" id="PF21981"/>
    </source>
</evidence>
<feature type="domain" description="RecX third three-helical" evidence="7">
    <location>
        <begin position="136"/>
        <end position="180"/>
    </location>
</feature>
<dbReference type="Proteomes" id="UP001501433">
    <property type="component" value="Unassembled WGS sequence"/>
</dbReference>
<proteinExistence type="inferred from homology"/>
<dbReference type="InterPro" id="IPR053924">
    <property type="entry name" value="RecX_HTH_2nd"/>
</dbReference>
<dbReference type="InterPro" id="IPR053925">
    <property type="entry name" value="RecX_HTH_3rd"/>
</dbReference>
<keyword evidence="9" id="KW-1185">Reference proteome</keyword>
<evidence type="ECO:0000259" key="6">
    <source>
        <dbReference type="Pfam" id="PF02631"/>
    </source>
</evidence>
<comment type="subcellular location">
    <subcellularLocation>
        <location evidence="1">Cytoplasm</location>
    </subcellularLocation>
</comment>
<reference evidence="9" key="1">
    <citation type="journal article" date="2019" name="Int. J. Syst. Evol. Microbiol.">
        <title>The Global Catalogue of Microorganisms (GCM) 10K type strain sequencing project: providing services to taxonomists for standard genome sequencing and annotation.</title>
        <authorList>
            <consortium name="The Broad Institute Genomics Platform"/>
            <consortium name="The Broad Institute Genome Sequencing Center for Infectious Disease"/>
            <person name="Wu L."/>
            <person name="Ma J."/>
        </authorList>
    </citation>
    <scope>NUCLEOTIDE SEQUENCE [LARGE SCALE GENOMIC DNA]</scope>
    <source>
        <strain evidence="9">JCM 18325</strain>
    </source>
</reference>
<dbReference type="Gene3D" id="1.10.10.10">
    <property type="entry name" value="Winged helix-like DNA-binding domain superfamily/Winged helix DNA-binding domain"/>
    <property type="match status" value="3"/>
</dbReference>
<dbReference type="Pfam" id="PF02631">
    <property type="entry name" value="RecX_HTH2"/>
    <property type="match status" value="1"/>
</dbReference>
<dbReference type="EMBL" id="BAABJW010000001">
    <property type="protein sequence ID" value="GAA4803557.1"/>
    <property type="molecule type" value="Genomic_DNA"/>
</dbReference>
<keyword evidence="5" id="KW-0812">Transmembrane</keyword>
<evidence type="ECO:0000313" key="9">
    <source>
        <dbReference type="Proteomes" id="UP001501433"/>
    </source>
</evidence>
<accession>A0ABP9C643</accession>
<evidence type="ECO:0000256" key="5">
    <source>
        <dbReference type="SAM" id="Phobius"/>
    </source>
</evidence>
<organism evidence="8 9">
    <name type="scientific">Litoribaculum gwangyangense</name>
    <dbReference type="NCBI Taxonomy" id="1130722"/>
    <lineage>
        <taxon>Bacteria</taxon>
        <taxon>Pseudomonadati</taxon>
        <taxon>Bacteroidota</taxon>
        <taxon>Flavobacteriia</taxon>
        <taxon>Flavobacteriales</taxon>
        <taxon>Flavobacteriaceae</taxon>
        <taxon>Litoribaculum</taxon>
    </lineage>
</organism>
<comment type="similarity">
    <text evidence="2">Belongs to the RecX family.</text>
</comment>
<feature type="transmembrane region" description="Helical" evidence="5">
    <location>
        <begin position="12"/>
        <end position="29"/>
    </location>
</feature>
<name>A0ABP9C643_9FLAO</name>
<evidence type="ECO:0000313" key="8">
    <source>
        <dbReference type="EMBL" id="GAA4803557.1"/>
    </source>
</evidence>
<evidence type="ECO:0000256" key="1">
    <source>
        <dbReference type="ARBA" id="ARBA00004496"/>
    </source>
</evidence>
<keyword evidence="5" id="KW-0472">Membrane</keyword>
<feature type="domain" description="RecX second three-helical" evidence="6">
    <location>
        <begin position="88"/>
        <end position="129"/>
    </location>
</feature>
<protein>
    <recommendedName>
        <fullName evidence="3">Regulatory protein RecX</fullName>
    </recommendedName>
</protein>
<comment type="caution">
    <text evidence="8">The sequence shown here is derived from an EMBL/GenBank/DDBJ whole genome shotgun (WGS) entry which is preliminary data.</text>
</comment>
<dbReference type="InterPro" id="IPR003783">
    <property type="entry name" value="Regulatory_RecX"/>
</dbReference>
<dbReference type="PANTHER" id="PTHR33602:SF1">
    <property type="entry name" value="REGULATORY PROTEIN RECX FAMILY PROTEIN"/>
    <property type="match status" value="1"/>
</dbReference>